<comment type="similarity">
    <text evidence="1">Belongs to the PP2C family.</text>
</comment>
<dbReference type="EMBL" id="JARAOO010000001">
    <property type="protein sequence ID" value="KAJ7981852.1"/>
    <property type="molecule type" value="Genomic_DNA"/>
</dbReference>
<reference evidence="3 4" key="1">
    <citation type="journal article" date="2023" name="Science">
        <title>Elucidation of the pathway for biosynthesis of saponin adjuvants from the soapbark tree.</title>
        <authorList>
            <person name="Reed J."/>
            <person name="Orme A."/>
            <person name="El-Demerdash A."/>
            <person name="Owen C."/>
            <person name="Martin L.B.B."/>
            <person name="Misra R.C."/>
            <person name="Kikuchi S."/>
            <person name="Rejzek M."/>
            <person name="Martin A.C."/>
            <person name="Harkess A."/>
            <person name="Leebens-Mack J."/>
            <person name="Louveau T."/>
            <person name="Stephenson M.J."/>
            <person name="Osbourn A."/>
        </authorList>
    </citation>
    <scope>NUCLEOTIDE SEQUENCE [LARGE SCALE GENOMIC DNA]</scope>
    <source>
        <strain evidence="3">S10</strain>
    </source>
</reference>
<dbReference type="GO" id="GO:0004722">
    <property type="term" value="F:protein serine/threonine phosphatase activity"/>
    <property type="evidence" value="ECO:0007669"/>
    <property type="project" value="UniProtKB-EC"/>
</dbReference>
<comment type="cofactor">
    <cofactor evidence="1">
        <name>Mg(2+)</name>
        <dbReference type="ChEBI" id="CHEBI:18420"/>
    </cofactor>
</comment>
<keyword evidence="1" id="KW-0460">Magnesium</keyword>
<evidence type="ECO:0000313" key="4">
    <source>
        <dbReference type="Proteomes" id="UP001163823"/>
    </source>
</evidence>
<keyword evidence="1" id="KW-0479">Metal-binding</keyword>
<dbReference type="PANTHER" id="PTHR12320:SF14">
    <property type="entry name" value="PROTEIN PHOSPHATASE"/>
    <property type="match status" value="1"/>
</dbReference>
<gene>
    <name evidence="3" type="ORF">O6P43_001061</name>
</gene>
<comment type="catalytic activity">
    <reaction evidence="1">
        <text>O-phospho-L-seryl-[protein] + H2O = L-seryl-[protein] + phosphate</text>
        <dbReference type="Rhea" id="RHEA:20629"/>
        <dbReference type="Rhea" id="RHEA-COMP:9863"/>
        <dbReference type="Rhea" id="RHEA-COMP:11604"/>
        <dbReference type="ChEBI" id="CHEBI:15377"/>
        <dbReference type="ChEBI" id="CHEBI:29999"/>
        <dbReference type="ChEBI" id="CHEBI:43474"/>
        <dbReference type="ChEBI" id="CHEBI:83421"/>
        <dbReference type="EC" id="3.1.3.16"/>
    </reaction>
</comment>
<dbReference type="InterPro" id="IPR036457">
    <property type="entry name" value="PPM-type-like_dom_sf"/>
</dbReference>
<dbReference type="PROSITE" id="PS51746">
    <property type="entry name" value="PPM_2"/>
    <property type="match status" value="1"/>
</dbReference>
<keyword evidence="1" id="KW-0378">Hydrolase</keyword>
<feature type="domain" description="PPM-type phosphatase" evidence="2">
    <location>
        <begin position="32"/>
        <end position="267"/>
    </location>
</feature>
<sequence>MFAFNITTMLRNHCGTTFQGGSQSKLKMVAASCYIPKDNIERPLGDDAHFICSEEQIIGVADGVGSWHKKGVDGGEYAREFMKNSEIAVKYQAEGAICPKEVLKQAYLNTKAKGSSTACILMLKEQGILKAVIVGDSGFLVFRENSVLIRSPVQQKSFNCPYQLGNSSGCDHPESAMEMEIGVSPGDVVVVGTDGLFDNLYENEIVAVLKEKTKESVQPEELAWTLTEMAYYISVDHGSFSPFAREAAGHHHVGGKTDDITVIVAHIVSSS</sequence>
<dbReference type="SMART" id="SM00331">
    <property type="entry name" value="PP2C_SIG"/>
    <property type="match status" value="1"/>
</dbReference>
<evidence type="ECO:0000313" key="3">
    <source>
        <dbReference type="EMBL" id="KAJ7981852.1"/>
    </source>
</evidence>
<organism evidence="3 4">
    <name type="scientific">Quillaja saponaria</name>
    <name type="common">Soap bark tree</name>
    <dbReference type="NCBI Taxonomy" id="32244"/>
    <lineage>
        <taxon>Eukaryota</taxon>
        <taxon>Viridiplantae</taxon>
        <taxon>Streptophyta</taxon>
        <taxon>Embryophyta</taxon>
        <taxon>Tracheophyta</taxon>
        <taxon>Spermatophyta</taxon>
        <taxon>Magnoliopsida</taxon>
        <taxon>eudicotyledons</taxon>
        <taxon>Gunneridae</taxon>
        <taxon>Pentapetalae</taxon>
        <taxon>rosids</taxon>
        <taxon>fabids</taxon>
        <taxon>Fabales</taxon>
        <taxon>Quillajaceae</taxon>
        <taxon>Quillaja</taxon>
    </lineage>
</organism>
<dbReference type="KEGG" id="qsa:O6P43_001061"/>
<dbReference type="Gene3D" id="3.60.40.10">
    <property type="entry name" value="PPM-type phosphatase domain"/>
    <property type="match status" value="2"/>
</dbReference>
<name>A0AAD7QHY1_QUISA</name>
<comment type="cofactor">
    <cofactor evidence="1">
        <name>Mn(2+)</name>
        <dbReference type="ChEBI" id="CHEBI:29035"/>
    </cofactor>
</comment>
<dbReference type="AlphaFoldDB" id="A0AAD7QHY1"/>
<dbReference type="Pfam" id="PF13672">
    <property type="entry name" value="PP2C_2"/>
    <property type="match status" value="1"/>
</dbReference>
<keyword evidence="1" id="KW-0464">Manganese</keyword>
<proteinExistence type="inferred from homology"/>
<dbReference type="GO" id="GO:0046872">
    <property type="term" value="F:metal ion binding"/>
    <property type="evidence" value="ECO:0007669"/>
    <property type="project" value="UniProtKB-UniRule"/>
</dbReference>
<dbReference type="SMART" id="SM00332">
    <property type="entry name" value="PP2Cc"/>
    <property type="match status" value="1"/>
</dbReference>
<evidence type="ECO:0000259" key="2">
    <source>
        <dbReference type="PROSITE" id="PS51746"/>
    </source>
</evidence>
<comment type="caution">
    <text evidence="3">The sequence shown here is derived from an EMBL/GenBank/DDBJ whole genome shotgun (WGS) entry which is preliminary data.</text>
</comment>
<dbReference type="EC" id="3.1.3.16" evidence="1"/>
<evidence type="ECO:0000256" key="1">
    <source>
        <dbReference type="RuleBase" id="RU366020"/>
    </source>
</evidence>
<comment type="catalytic activity">
    <reaction evidence="1">
        <text>O-phospho-L-threonyl-[protein] + H2O = L-threonyl-[protein] + phosphate</text>
        <dbReference type="Rhea" id="RHEA:47004"/>
        <dbReference type="Rhea" id="RHEA-COMP:11060"/>
        <dbReference type="Rhea" id="RHEA-COMP:11605"/>
        <dbReference type="ChEBI" id="CHEBI:15377"/>
        <dbReference type="ChEBI" id="CHEBI:30013"/>
        <dbReference type="ChEBI" id="CHEBI:43474"/>
        <dbReference type="ChEBI" id="CHEBI:61977"/>
        <dbReference type="EC" id="3.1.3.16"/>
    </reaction>
</comment>
<protein>
    <recommendedName>
        <fullName evidence="1">Protein phosphatase</fullName>
        <ecNumber evidence="1">3.1.3.16</ecNumber>
    </recommendedName>
</protein>
<accession>A0AAD7QHY1</accession>
<dbReference type="SUPFAM" id="SSF81606">
    <property type="entry name" value="PP2C-like"/>
    <property type="match status" value="1"/>
</dbReference>
<dbReference type="InterPro" id="IPR001932">
    <property type="entry name" value="PPM-type_phosphatase-like_dom"/>
</dbReference>
<dbReference type="PANTHER" id="PTHR12320">
    <property type="entry name" value="PROTEIN PHOSPHATASE 2C"/>
    <property type="match status" value="1"/>
</dbReference>
<keyword evidence="1" id="KW-0904">Protein phosphatase</keyword>
<keyword evidence="4" id="KW-1185">Reference proteome</keyword>
<dbReference type="InterPro" id="IPR039123">
    <property type="entry name" value="PPTC7"/>
</dbReference>
<dbReference type="Proteomes" id="UP001163823">
    <property type="component" value="Chromosome 1"/>
</dbReference>